<dbReference type="AlphaFoldDB" id="A0AAW6C2Y7"/>
<sequence length="649" mass="73101">MISTETTTKKRRLRPVDRTFTRAFASYTPPNDLTVSQWAEQYRVLSRESSAESGPWRNARTPYLVAPMDAFSDPRVRRLTMVASSQVGKSEFILNCIGYAIDQDPGSMLYIQPNIDDAKKFSRRRIAPMVRDCPTLKRKVADAKGRDSTNTVQEKSFPGGALSIIGSNSPAALASTPVRYIFGDERDRWALSAGTEGDPWKLADARTITYYNAKLVDVSTATVKGASPIADAFDDGTQERWKHQCPHCGAWHEIDFDDIKFEFDTFKAGRKTDYTVKSVAWCCPSCACISTEEEMRRQPARWEADNPEAISKGHRSFWLNGFASPWQPWAKIVYEFLDARKDPRKLQVVYNTKLGKLWEDRGGLASEDDMLARREDYGTRPDGTPVELPEGVLVLTCGVDTQDDRLEYEVVGWGHYGESWGIKKGIIMGDPNDDEVWLRLDDVIGHVYKFESGRGLTISLTFVDSGGHKTQSVYKQCRARLGKRVFAIKGKGGEGEPYTKPPSKVKIVVNGRAIGETWLYTIGVDAGKADILKGSLLVLEPGPKYCHFPRHPDAGYDYRYFTGLMSEVQEETLERGRKRTVWKVLKGHERNEPLDCRNYAQAALRVLDPDMDAVERRLKGAPEPKAAAQQQRQPRRRGTVKRSSAADDW</sequence>
<feature type="domain" description="Phage terminase large subunit GpA ATPase" evidence="2">
    <location>
        <begin position="50"/>
        <end position="298"/>
    </location>
</feature>
<feature type="region of interest" description="Disordered" evidence="1">
    <location>
        <begin position="617"/>
        <end position="649"/>
    </location>
</feature>
<dbReference type="GO" id="GO:0016887">
    <property type="term" value="F:ATP hydrolysis activity"/>
    <property type="evidence" value="ECO:0007669"/>
    <property type="project" value="InterPro"/>
</dbReference>
<dbReference type="Pfam" id="PF05876">
    <property type="entry name" value="GpA_ATPase"/>
    <property type="match status" value="1"/>
</dbReference>
<name>A0AAW6C2Y7_FLAPL</name>
<organism evidence="4 5">
    <name type="scientific">Flavonifractor plautii</name>
    <name type="common">Fusobacterium plautii</name>
    <dbReference type="NCBI Taxonomy" id="292800"/>
    <lineage>
        <taxon>Bacteria</taxon>
        <taxon>Bacillati</taxon>
        <taxon>Bacillota</taxon>
        <taxon>Clostridia</taxon>
        <taxon>Eubacteriales</taxon>
        <taxon>Oscillospiraceae</taxon>
        <taxon>Flavonifractor</taxon>
    </lineage>
</organism>
<proteinExistence type="inferred from homology"/>
<dbReference type="PANTHER" id="PTHR34413">
    <property type="entry name" value="PROPHAGE TAIL FIBER ASSEMBLY PROTEIN HOMOLOG TFAE-RELATED-RELATED"/>
    <property type="match status" value="1"/>
</dbReference>
<dbReference type="EMBL" id="JAQLWO010000003">
    <property type="protein sequence ID" value="MDB7905204.1"/>
    <property type="molecule type" value="Genomic_DNA"/>
</dbReference>
<dbReference type="Pfam" id="PF20454">
    <property type="entry name" value="GpA_nuclease"/>
    <property type="match status" value="1"/>
</dbReference>
<dbReference type="PANTHER" id="PTHR34413:SF2">
    <property type="entry name" value="PROPHAGE TAIL FIBER ASSEMBLY PROTEIN HOMOLOG TFAE-RELATED"/>
    <property type="match status" value="1"/>
</dbReference>
<dbReference type="InterPro" id="IPR046453">
    <property type="entry name" value="GpA_ATPase"/>
</dbReference>
<dbReference type="InterPro" id="IPR046454">
    <property type="entry name" value="GpA_endonuclease"/>
</dbReference>
<comment type="caution">
    <text evidence="4">The sequence shown here is derived from an EMBL/GenBank/DDBJ whole genome shotgun (WGS) entry which is preliminary data.</text>
</comment>
<evidence type="ECO:0000259" key="3">
    <source>
        <dbReference type="Pfam" id="PF20454"/>
    </source>
</evidence>
<gene>
    <name evidence="4" type="ORF">PND83_04360</name>
</gene>
<dbReference type="HAMAP" id="MF_04144">
    <property type="entry name" value="TERL_LAMBDA"/>
    <property type="match status" value="1"/>
</dbReference>
<feature type="domain" description="Terminase large subunit GpA endonuclease" evidence="3">
    <location>
        <begin position="314"/>
        <end position="610"/>
    </location>
</feature>
<dbReference type="GO" id="GO:0004519">
    <property type="term" value="F:endonuclease activity"/>
    <property type="evidence" value="ECO:0007669"/>
    <property type="project" value="InterPro"/>
</dbReference>
<reference evidence="4" key="1">
    <citation type="submission" date="2023-01" db="EMBL/GenBank/DDBJ databases">
        <title>Human gut microbiome strain richness.</title>
        <authorList>
            <person name="Chen-Liaw A."/>
        </authorList>
    </citation>
    <scope>NUCLEOTIDE SEQUENCE</scope>
    <source>
        <strain evidence="4">2225st1_A6_2225SCRN_200828</strain>
    </source>
</reference>
<dbReference type="Gene3D" id="3.40.50.300">
    <property type="entry name" value="P-loop containing nucleotide triphosphate hydrolases"/>
    <property type="match status" value="1"/>
</dbReference>
<evidence type="ECO:0000313" key="4">
    <source>
        <dbReference type="EMBL" id="MDB7905204.1"/>
    </source>
</evidence>
<dbReference type="InterPro" id="IPR027417">
    <property type="entry name" value="P-loop_NTPase"/>
</dbReference>
<evidence type="ECO:0000313" key="5">
    <source>
        <dbReference type="Proteomes" id="UP001211006"/>
    </source>
</evidence>
<dbReference type="RefSeq" id="WP_196033273.1">
    <property type="nucleotide sequence ID" value="NZ_JADPFI010000216.1"/>
</dbReference>
<accession>A0AAW6C2Y7</accession>
<feature type="compositionally biased region" description="Low complexity" evidence="1">
    <location>
        <begin position="623"/>
        <end position="632"/>
    </location>
</feature>
<protein>
    <submittedName>
        <fullName evidence="4">Phage terminase large subunit family protein</fullName>
    </submittedName>
</protein>
<dbReference type="GO" id="GO:0005524">
    <property type="term" value="F:ATP binding"/>
    <property type="evidence" value="ECO:0007669"/>
    <property type="project" value="InterPro"/>
</dbReference>
<dbReference type="InterPro" id="IPR008866">
    <property type="entry name" value="Phage_lambda_GpA-like"/>
</dbReference>
<evidence type="ECO:0000256" key="1">
    <source>
        <dbReference type="SAM" id="MobiDB-lite"/>
    </source>
</evidence>
<dbReference type="Proteomes" id="UP001211006">
    <property type="component" value="Unassembled WGS sequence"/>
</dbReference>
<evidence type="ECO:0000259" key="2">
    <source>
        <dbReference type="Pfam" id="PF05876"/>
    </source>
</evidence>
<dbReference type="InterPro" id="IPR051220">
    <property type="entry name" value="TFA_Chaperone"/>
</dbReference>